<gene>
    <name evidence="7" type="ORF">NA57DRAFT_77798</name>
</gene>
<dbReference type="EMBL" id="ML978128">
    <property type="protein sequence ID" value="KAF2097542.1"/>
    <property type="molecule type" value="Genomic_DNA"/>
</dbReference>
<keyword evidence="5" id="KW-0963">Cytoplasm</keyword>
<dbReference type="Gene3D" id="2.40.128.320">
    <property type="entry name" value="Protein HRI1, N-terminal domain"/>
    <property type="match status" value="1"/>
</dbReference>
<organism evidence="7 8">
    <name type="scientific">Rhizodiscina lignyota</name>
    <dbReference type="NCBI Taxonomy" id="1504668"/>
    <lineage>
        <taxon>Eukaryota</taxon>
        <taxon>Fungi</taxon>
        <taxon>Dikarya</taxon>
        <taxon>Ascomycota</taxon>
        <taxon>Pezizomycotina</taxon>
        <taxon>Dothideomycetes</taxon>
        <taxon>Pleosporomycetidae</taxon>
        <taxon>Aulographales</taxon>
        <taxon>Rhizodiscinaceae</taxon>
        <taxon>Rhizodiscina</taxon>
    </lineage>
</organism>
<evidence type="ECO:0000256" key="3">
    <source>
        <dbReference type="ARBA" id="ARBA00005229"/>
    </source>
</evidence>
<dbReference type="Pfam" id="PF16815">
    <property type="entry name" value="HRI1"/>
    <property type="match status" value="1"/>
</dbReference>
<dbReference type="InterPro" id="IPR043047">
    <property type="entry name" value="Hri1_N_sf"/>
</dbReference>
<dbReference type="Proteomes" id="UP000799772">
    <property type="component" value="Unassembled WGS sequence"/>
</dbReference>
<protein>
    <recommendedName>
        <fullName evidence="4">Protein HRI1</fullName>
    </recommendedName>
</protein>
<evidence type="ECO:0000313" key="7">
    <source>
        <dbReference type="EMBL" id="KAF2097542.1"/>
    </source>
</evidence>
<dbReference type="OrthoDB" id="4045395at2759"/>
<dbReference type="AlphaFoldDB" id="A0A9P4M7Q1"/>
<dbReference type="InterPro" id="IPR038744">
    <property type="entry name" value="Hri1_N"/>
</dbReference>
<dbReference type="CDD" id="cd11692">
    <property type="entry name" value="HRI1_N_like"/>
    <property type="match status" value="1"/>
</dbReference>
<proteinExistence type="inferred from homology"/>
<keyword evidence="8" id="KW-1185">Reference proteome</keyword>
<keyword evidence="6" id="KW-0539">Nucleus</keyword>
<name>A0A9P4M7Q1_9PEZI</name>
<dbReference type="InterPro" id="IPR031818">
    <property type="entry name" value="Hri1"/>
</dbReference>
<dbReference type="GO" id="GO:0005737">
    <property type="term" value="C:cytoplasm"/>
    <property type="evidence" value="ECO:0007669"/>
    <property type="project" value="UniProtKB-SubCell"/>
</dbReference>
<comment type="similarity">
    <text evidence="3">Belongs to the HRI1 family.</text>
</comment>
<evidence type="ECO:0000256" key="2">
    <source>
        <dbReference type="ARBA" id="ARBA00004496"/>
    </source>
</evidence>
<accession>A0A9P4M7Q1</accession>
<evidence type="ECO:0000256" key="4">
    <source>
        <dbReference type="ARBA" id="ARBA00017063"/>
    </source>
</evidence>
<evidence type="ECO:0000313" key="8">
    <source>
        <dbReference type="Proteomes" id="UP000799772"/>
    </source>
</evidence>
<comment type="caution">
    <text evidence="7">The sequence shown here is derived from an EMBL/GenBank/DDBJ whole genome shotgun (WGS) entry which is preliminary data.</text>
</comment>
<evidence type="ECO:0000256" key="5">
    <source>
        <dbReference type="ARBA" id="ARBA00022490"/>
    </source>
</evidence>
<comment type="subcellular location">
    <subcellularLocation>
        <location evidence="2">Cytoplasm</location>
    </subcellularLocation>
    <subcellularLocation>
        <location evidence="1">Nucleus</location>
    </subcellularLocation>
</comment>
<evidence type="ECO:0000256" key="6">
    <source>
        <dbReference type="ARBA" id="ARBA00023242"/>
    </source>
</evidence>
<sequence length="261" mass="29081">MGKPHISIRKHICWDPHNGGVPSEPTSTVVLTSARSFYVDVRMLKANEAGQTSTEAGSSSFRGLDWAFAGMSTTLRSPIAGDAAEIMEWQHWIDSKHSTQESGNVVRDVGRCFPQPNGDTQELGKMVNPDTGLETEYEELWGALEIQSTEVDTDRKIAVVLQTSEKQEDGKNAAVCKGLVVRVGQFIQGLAVIDGHVTVERWAYDKYRREWNEVVRLGCAKLPCSKLFDPINIVEGEEISHGDLSWRVMEQYLWVDRSSGL</sequence>
<dbReference type="GO" id="GO:0005634">
    <property type="term" value="C:nucleus"/>
    <property type="evidence" value="ECO:0007669"/>
    <property type="project" value="UniProtKB-SubCell"/>
</dbReference>
<dbReference type="CDD" id="cd11693">
    <property type="entry name" value="HRI1_C_like"/>
    <property type="match status" value="1"/>
</dbReference>
<evidence type="ECO:0000256" key="1">
    <source>
        <dbReference type="ARBA" id="ARBA00004123"/>
    </source>
</evidence>
<reference evidence="7" key="1">
    <citation type="journal article" date="2020" name="Stud. Mycol.">
        <title>101 Dothideomycetes genomes: a test case for predicting lifestyles and emergence of pathogens.</title>
        <authorList>
            <person name="Haridas S."/>
            <person name="Albert R."/>
            <person name="Binder M."/>
            <person name="Bloem J."/>
            <person name="Labutti K."/>
            <person name="Salamov A."/>
            <person name="Andreopoulos B."/>
            <person name="Baker S."/>
            <person name="Barry K."/>
            <person name="Bills G."/>
            <person name="Bluhm B."/>
            <person name="Cannon C."/>
            <person name="Castanera R."/>
            <person name="Culley D."/>
            <person name="Daum C."/>
            <person name="Ezra D."/>
            <person name="Gonzalez J."/>
            <person name="Henrissat B."/>
            <person name="Kuo A."/>
            <person name="Liang C."/>
            <person name="Lipzen A."/>
            <person name="Lutzoni F."/>
            <person name="Magnuson J."/>
            <person name="Mondo S."/>
            <person name="Nolan M."/>
            <person name="Ohm R."/>
            <person name="Pangilinan J."/>
            <person name="Park H.-J."/>
            <person name="Ramirez L."/>
            <person name="Alfaro M."/>
            <person name="Sun H."/>
            <person name="Tritt A."/>
            <person name="Yoshinaga Y."/>
            <person name="Zwiers L.-H."/>
            <person name="Turgeon B."/>
            <person name="Goodwin S."/>
            <person name="Spatafora J."/>
            <person name="Crous P."/>
            <person name="Grigoriev I."/>
        </authorList>
    </citation>
    <scope>NUCLEOTIDE SEQUENCE</scope>
    <source>
        <strain evidence="7">CBS 133067</strain>
    </source>
</reference>